<dbReference type="EMBL" id="DPMF01000462">
    <property type="protein sequence ID" value="HCV83375.1"/>
    <property type="molecule type" value="Genomic_DNA"/>
</dbReference>
<name>A0A3D5J5L1_9FLAO</name>
<sequence length="248" mass="29145">MLPQYHILNGDALKYQFPKALKGKLIIARECFIEGTTKGDDFDSFFANRANFICKNYGETEENYLKNVKSEFQKILDITKNCEINLWFEHDLFCQANLWFVTSLIIENPSLKTIFLIMPKEHSQYGFSRLSETELTLAYKHRKLVHNILDFAKLWQYYQNNELGRLKQMAINLQEEFPFILPAVEAHIARIPQENYPERPVASILSIMNELQTDDFTLIFREFCKRESIYGFGDLQVKKLVEQASAYK</sequence>
<reference evidence="1 2" key="1">
    <citation type="journal article" date="2018" name="Nat. Biotechnol.">
        <title>A standardized bacterial taxonomy based on genome phylogeny substantially revises the tree of life.</title>
        <authorList>
            <person name="Parks D.H."/>
            <person name="Chuvochina M."/>
            <person name="Waite D.W."/>
            <person name="Rinke C."/>
            <person name="Skarshewski A."/>
            <person name="Chaumeil P.A."/>
            <person name="Hugenholtz P."/>
        </authorList>
    </citation>
    <scope>NUCLEOTIDE SEQUENCE [LARGE SCALE GENOMIC DNA]</scope>
    <source>
        <strain evidence="1">UBA9359</strain>
    </source>
</reference>
<dbReference type="RefSeq" id="WP_013070420.1">
    <property type="nucleotide sequence ID" value="NZ_CAJXAW010000009.1"/>
</dbReference>
<comment type="caution">
    <text evidence="1">The sequence shown here is derived from an EMBL/GenBank/DDBJ whole genome shotgun (WGS) entry which is preliminary data.</text>
</comment>
<dbReference type="Proteomes" id="UP000264330">
    <property type="component" value="Unassembled WGS sequence"/>
</dbReference>
<accession>A0A3D5J5L1</accession>
<gene>
    <name evidence="1" type="ORF">DGQ38_20245</name>
</gene>
<evidence type="ECO:0000313" key="1">
    <source>
        <dbReference type="EMBL" id="HCV83375.1"/>
    </source>
</evidence>
<proteinExistence type="predicted"/>
<organism evidence="1 2">
    <name type="scientific">Zunongwangia profunda</name>
    <dbReference type="NCBI Taxonomy" id="398743"/>
    <lineage>
        <taxon>Bacteria</taxon>
        <taxon>Pseudomonadati</taxon>
        <taxon>Bacteroidota</taxon>
        <taxon>Flavobacteriia</taxon>
        <taxon>Flavobacteriales</taxon>
        <taxon>Flavobacteriaceae</taxon>
        <taxon>Zunongwangia</taxon>
    </lineage>
</organism>
<dbReference type="OMA" id="FEDDLFC"/>
<evidence type="ECO:0000313" key="2">
    <source>
        <dbReference type="Proteomes" id="UP000264330"/>
    </source>
</evidence>
<protein>
    <submittedName>
        <fullName evidence="1">DUF1835 domain-containing protein</fullName>
    </submittedName>
</protein>
<dbReference type="AlphaFoldDB" id="A0A3D5J5L1"/>